<keyword evidence="3" id="KW-1185">Reference proteome</keyword>
<evidence type="ECO:0000256" key="1">
    <source>
        <dbReference type="SAM" id="MobiDB-lite"/>
    </source>
</evidence>
<feature type="compositionally biased region" description="Polar residues" evidence="1">
    <location>
        <begin position="9"/>
        <end position="22"/>
    </location>
</feature>
<reference evidence="2 3" key="1">
    <citation type="submission" date="2016-05" db="EMBL/GenBank/DDBJ databases">
        <title>A degradative enzymes factory behind the ericoid mycorrhizal symbiosis.</title>
        <authorList>
            <consortium name="DOE Joint Genome Institute"/>
            <person name="Martino E."/>
            <person name="Morin E."/>
            <person name="Grelet G."/>
            <person name="Kuo A."/>
            <person name="Kohler A."/>
            <person name="Daghino S."/>
            <person name="Barry K."/>
            <person name="Choi C."/>
            <person name="Cichocki N."/>
            <person name="Clum A."/>
            <person name="Copeland A."/>
            <person name="Hainaut M."/>
            <person name="Haridas S."/>
            <person name="Labutti K."/>
            <person name="Lindquist E."/>
            <person name="Lipzen A."/>
            <person name="Khouja H.-R."/>
            <person name="Murat C."/>
            <person name="Ohm R."/>
            <person name="Olson A."/>
            <person name="Spatafora J."/>
            <person name="Veneault-Fourrey C."/>
            <person name="Henrissat B."/>
            <person name="Grigoriev I."/>
            <person name="Martin F."/>
            <person name="Perotto S."/>
        </authorList>
    </citation>
    <scope>NUCLEOTIDE SEQUENCE [LARGE SCALE GENOMIC DNA]</scope>
    <source>
        <strain evidence="2 3">UAMH 7357</strain>
    </source>
</reference>
<feature type="compositionally biased region" description="Polar residues" evidence="1">
    <location>
        <begin position="36"/>
        <end position="48"/>
    </location>
</feature>
<feature type="region of interest" description="Disordered" evidence="1">
    <location>
        <begin position="1"/>
        <end position="104"/>
    </location>
</feature>
<dbReference type="CDD" id="cd21075">
    <property type="entry name" value="DBD_XPA-like"/>
    <property type="match status" value="1"/>
</dbReference>
<accession>A0A2J6PEN8</accession>
<evidence type="ECO:0000313" key="2">
    <source>
        <dbReference type="EMBL" id="PMD12459.1"/>
    </source>
</evidence>
<dbReference type="AlphaFoldDB" id="A0A2J6PEN8"/>
<organism evidence="2 3">
    <name type="scientific">Hyaloscypha hepaticicola</name>
    <dbReference type="NCBI Taxonomy" id="2082293"/>
    <lineage>
        <taxon>Eukaryota</taxon>
        <taxon>Fungi</taxon>
        <taxon>Dikarya</taxon>
        <taxon>Ascomycota</taxon>
        <taxon>Pezizomycotina</taxon>
        <taxon>Leotiomycetes</taxon>
        <taxon>Helotiales</taxon>
        <taxon>Hyaloscyphaceae</taxon>
        <taxon>Hyaloscypha</taxon>
    </lineage>
</organism>
<proteinExistence type="predicted"/>
<dbReference type="OrthoDB" id="3555020at2759"/>
<gene>
    <name evidence="2" type="ORF">NA56DRAFT_695471</name>
</gene>
<dbReference type="EMBL" id="KZ613549">
    <property type="protein sequence ID" value="PMD12459.1"/>
    <property type="molecule type" value="Genomic_DNA"/>
</dbReference>
<feature type="compositionally biased region" description="Pro residues" evidence="1">
    <location>
        <begin position="88"/>
        <end position="101"/>
    </location>
</feature>
<dbReference type="Proteomes" id="UP000235672">
    <property type="component" value="Unassembled WGS sequence"/>
</dbReference>
<sequence length="288" mass="33415">MPRIKAELSPTTSPQLQRQTVPRINAAPAVPADSPHTPQSTNMQPTTPSKRRRQRAESDDDYEPETPSPTKRIKTPRGAPLTPARTPVRPPQTPSSVPPTPSTALRTLSQKSLRAAQRKQEKEWESDWYAVVALDIWTFNRHFKHPDHIWTICLKKAMEQFPIKRGELDMLPYESRLNPHNPRCPMRLYNIETVRQTACLKHAMLFGLHKTTRDRTGLSKAELVSRGEELWKAALHKRDQKYIDRRFRRVMPTPSRARDGPNDTEPRTWDAYNCGYDQRENFTRRINE</sequence>
<evidence type="ECO:0000313" key="3">
    <source>
        <dbReference type="Proteomes" id="UP000235672"/>
    </source>
</evidence>
<name>A0A2J6PEN8_9HELO</name>
<protein>
    <submittedName>
        <fullName evidence="2">Uncharacterized protein</fullName>
    </submittedName>
</protein>